<dbReference type="Proteomes" id="UP000547674">
    <property type="component" value="Unassembled WGS sequence"/>
</dbReference>
<dbReference type="InterPro" id="IPR008963">
    <property type="entry name" value="Purple_acid_Pase-like_N"/>
</dbReference>
<dbReference type="SUPFAM" id="SSF49363">
    <property type="entry name" value="Purple acid phosphatase, N-terminal domain"/>
    <property type="match status" value="1"/>
</dbReference>
<dbReference type="Gene3D" id="2.60.120.260">
    <property type="entry name" value="Galactose-binding domain-like"/>
    <property type="match status" value="2"/>
</dbReference>
<feature type="chain" id="PRO_5031258600" evidence="2">
    <location>
        <begin position="30"/>
        <end position="787"/>
    </location>
</feature>
<dbReference type="PANTHER" id="PTHR22953:SF153">
    <property type="entry name" value="PURPLE ACID PHOSPHATASE"/>
    <property type="match status" value="1"/>
</dbReference>
<organism evidence="5 6">
    <name type="scientific">Eiseniibacteriota bacterium</name>
    <dbReference type="NCBI Taxonomy" id="2212470"/>
    <lineage>
        <taxon>Bacteria</taxon>
        <taxon>Candidatus Eiseniibacteriota</taxon>
    </lineage>
</organism>
<comment type="caution">
    <text evidence="5">The sequence shown here is derived from an EMBL/GenBank/DDBJ whole genome shotgun (WGS) entry which is preliminary data.</text>
</comment>
<feature type="non-terminal residue" evidence="5">
    <location>
        <position position="787"/>
    </location>
</feature>
<evidence type="ECO:0000259" key="3">
    <source>
        <dbReference type="Pfam" id="PF00149"/>
    </source>
</evidence>
<gene>
    <name evidence="5" type="ORF">HKN21_09710</name>
</gene>
<keyword evidence="1 2" id="KW-0732">Signal</keyword>
<dbReference type="InterPro" id="IPR008979">
    <property type="entry name" value="Galactose-bd-like_sf"/>
</dbReference>
<dbReference type="GO" id="GO:0046872">
    <property type="term" value="F:metal ion binding"/>
    <property type="evidence" value="ECO:0007669"/>
    <property type="project" value="InterPro"/>
</dbReference>
<proteinExistence type="predicted"/>
<feature type="signal peptide" evidence="2">
    <location>
        <begin position="1"/>
        <end position="29"/>
    </location>
</feature>
<protein>
    <submittedName>
        <fullName evidence="5">Metallophosphoesterase family protein</fullName>
    </submittedName>
</protein>
<evidence type="ECO:0000313" key="5">
    <source>
        <dbReference type="EMBL" id="NNF07024.1"/>
    </source>
</evidence>
<dbReference type="PANTHER" id="PTHR22953">
    <property type="entry name" value="ACID PHOSPHATASE RELATED"/>
    <property type="match status" value="1"/>
</dbReference>
<dbReference type="InterPro" id="IPR015914">
    <property type="entry name" value="PAPs_N"/>
</dbReference>
<dbReference type="Gene3D" id="3.60.21.10">
    <property type="match status" value="1"/>
</dbReference>
<dbReference type="SUPFAM" id="SSF49785">
    <property type="entry name" value="Galactose-binding domain-like"/>
    <property type="match status" value="1"/>
</dbReference>
<reference evidence="5 6" key="1">
    <citation type="submission" date="2020-03" db="EMBL/GenBank/DDBJ databases">
        <title>Metabolic flexibility allows generalist bacteria to become dominant in a frequently disturbed ecosystem.</title>
        <authorList>
            <person name="Chen Y.-J."/>
            <person name="Leung P.M."/>
            <person name="Bay S.K."/>
            <person name="Hugenholtz P."/>
            <person name="Kessler A.J."/>
            <person name="Shelley G."/>
            <person name="Waite D.W."/>
            <person name="Cook P.L."/>
            <person name="Greening C."/>
        </authorList>
    </citation>
    <scope>NUCLEOTIDE SEQUENCE [LARGE SCALE GENOMIC DNA]</scope>
    <source>
        <strain evidence="5">SS_bin_28</strain>
    </source>
</reference>
<evidence type="ECO:0000256" key="1">
    <source>
        <dbReference type="ARBA" id="ARBA00022729"/>
    </source>
</evidence>
<evidence type="ECO:0000256" key="2">
    <source>
        <dbReference type="SAM" id="SignalP"/>
    </source>
</evidence>
<feature type="domain" description="Purple acid phosphatase N-terminal" evidence="4">
    <location>
        <begin position="378"/>
        <end position="444"/>
    </location>
</feature>
<dbReference type="Pfam" id="PF16656">
    <property type="entry name" value="Pur_ac_phosph_N"/>
    <property type="match status" value="1"/>
</dbReference>
<dbReference type="GO" id="GO:0003993">
    <property type="term" value="F:acid phosphatase activity"/>
    <property type="evidence" value="ECO:0007669"/>
    <property type="project" value="InterPro"/>
</dbReference>
<dbReference type="EMBL" id="JABDJR010000386">
    <property type="protein sequence ID" value="NNF07024.1"/>
    <property type="molecule type" value="Genomic_DNA"/>
</dbReference>
<accession>A0A7Y2H2F0</accession>
<dbReference type="InterPro" id="IPR029052">
    <property type="entry name" value="Metallo-depent_PP-like"/>
</dbReference>
<feature type="domain" description="Calcineurin-like phosphoesterase" evidence="3">
    <location>
        <begin position="467"/>
        <end position="666"/>
    </location>
</feature>
<dbReference type="SUPFAM" id="SSF56300">
    <property type="entry name" value="Metallo-dependent phosphatases"/>
    <property type="match status" value="1"/>
</dbReference>
<dbReference type="InterPro" id="IPR039331">
    <property type="entry name" value="PAPs-like"/>
</dbReference>
<dbReference type="Pfam" id="PF00149">
    <property type="entry name" value="Metallophos"/>
    <property type="match status" value="1"/>
</dbReference>
<evidence type="ECO:0000313" key="6">
    <source>
        <dbReference type="Proteomes" id="UP000547674"/>
    </source>
</evidence>
<dbReference type="InterPro" id="IPR004843">
    <property type="entry name" value="Calcineurin-like_PHP"/>
</dbReference>
<sequence length="787" mass="84957">MIPTSTRLSLATLLILFAASILAPASVHAAFPVQSGDTWKYNATGTDLGTAWQDSAYNDTGWSSGPSPLGYGEPEVVTPVPFGGNPSNVYPTTYFRINFTLSDPINDITSMFLYADHDDGFAAYLNGVEVARRDLAPGATYNSFADSHESGFFEAINLSAFINNLSPGTNVLAVELHQRNASSSDLLWDAELFYTTDTTILISQLSDWRFNDTGTDLGTAWRPLSYNDSGWSEDPAIFGYGESEINTTTDFGPDANNKYRTTYFRKEFTLNENPASITSLFLDANYDDGFVAYLNGQEIARQSMPTGTITYNTYASLHESGAYETINVSAVGLGALIQGNNVLAIEVHQASNGSSDLAMDMELFYSNLPALVTRGPYLQMGTPTSMTVRWRTDVATNSRVNFGLSAGNLNMNEDDLLVTTEHEVQLTGLTPNTLYYYSVGTTDTTLEGDASFNFLTSPLPGTDEQTRVWVLGDCGTGDTNADNVRDGYLNWSAGSPEDLWIMLGDNAYNVGNDSEYQAAVFDTYPSILRRSPLWSTRGNHDDLHSGLNNDYYEIFTLPTNAEAGGTISGTEEYYSFDYGQVHFICLDSDANSSDVNMYNWLTNDLAATAQKWVVAFWHHPAYTKGSHDSDNAGDSSGRMKNMREQALPILEAGGVDLVMSGHSHSYERSFLLDGHYDVSSTLVPSMILDGGDGDPNGDGAYEKGTFGLAANEGTVYITAGSSGKISGGSLNHPAMHTSINVLGSVVLDISGNQLDATFVNTSGTADDVFTIVKGTSTSTGDTPIGAG</sequence>
<dbReference type="AlphaFoldDB" id="A0A7Y2H2F0"/>
<evidence type="ECO:0000259" key="4">
    <source>
        <dbReference type="Pfam" id="PF16656"/>
    </source>
</evidence>
<name>A0A7Y2H2F0_UNCEI</name>